<keyword evidence="11" id="KW-1185">Reference proteome</keyword>
<protein>
    <submittedName>
        <fullName evidence="10">BTAD domain-containing putative transcriptional regulator</fullName>
    </submittedName>
</protein>
<reference evidence="11" key="1">
    <citation type="journal article" date="2019" name="Int. J. Syst. Evol. Microbiol.">
        <title>The Global Catalogue of Microorganisms (GCM) 10K type strain sequencing project: providing services to taxonomists for standard genome sequencing and annotation.</title>
        <authorList>
            <consortium name="The Broad Institute Genomics Platform"/>
            <consortium name="The Broad Institute Genome Sequencing Center for Infectious Disease"/>
            <person name="Wu L."/>
            <person name="Ma J."/>
        </authorList>
    </citation>
    <scope>NUCLEOTIDE SEQUENCE [LARGE SCALE GENOMIC DNA]</scope>
    <source>
        <strain evidence="11">ZS-35-S2</strain>
    </source>
</reference>
<dbReference type="Gene3D" id="1.25.40.10">
    <property type="entry name" value="Tetratricopeptide repeat domain"/>
    <property type="match status" value="2"/>
</dbReference>
<accession>A0ABW1KDK9</accession>
<dbReference type="PRINTS" id="PR00364">
    <property type="entry name" value="DISEASERSIST"/>
</dbReference>
<dbReference type="InterPro" id="IPR036388">
    <property type="entry name" value="WH-like_DNA-bd_sf"/>
</dbReference>
<dbReference type="InterPro" id="IPR027417">
    <property type="entry name" value="P-loop_NTPase"/>
</dbReference>
<dbReference type="InterPro" id="IPR010982">
    <property type="entry name" value="Lambda_DNA-bd_dom_sf"/>
</dbReference>
<feature type="compositionally biased region" description="Pro residues" evidence="7">
    <location>
        <begin position="349"/>
        <end position="358"/>
    </location>
</feature>
<organism evidence="10 11">
    <name type="scientific">Plantactinospora solaniradicis</name>
    <dbReference type="NCBI Taxonomy" id="1723736"/>
    <lineage>
        <taxon>Bacteria</taxon>
        <taxon>Bacillati</taxon>
        <taxon>Actinomycetota</taxon>
        <taxon>Actinomycetes</taxon>
        <taxon>Micromonosporales</taxon>
        <taxon>Micromonosporaceae</taxon>
        <taxon>Plantactinospora</taxon>
    </lineage>
</organism>
<dbReference type="Pfam" id="PF13424">
    <property type="entry name" value="TPR_12"/>
    <property type="match status" value="1"/>
</dbReference>
<dbReference type="SMART" id="SM00862">
    <property type="entry name" value="Trans_reg_C"/>
    <property type="match status" value="1"/>
</dbReference>
<feature type="repeat" description="TPR" evidence="5">
    <location>
        <begin position="977"/>
        <end position="1010"/>
    </location>
</feature>
<dbReference type="InterPro" id="IPR001867">
    <property type="entry name" value="OmpR/PhoB-type_DNA-bd"/>
</dbReference>
<comment type="similarity">
    <text evidence="1">Belongs to the AfsR/DnrI/RedD regulatory family.</text>
</comment>
<dbReference type="InterPro" id="IPR011990">
    <property type="entry name" value="TPR-like_helical_dom_sf"/>
</dbReference>
<evidence type="ECO:0000256" key="2">
    <source>
        <dbReference type="ARBA" id="ARBA00023015"/>
    </source>
</evidence>
<name>A0ABW1KDK9_9ACTN</name>
<feature type="compositionally biased region" description="Pro residues" evidence="7">
    <location>
        <begin position="373"/>
        <end position="396"/>
    </location>
</feature>
<dbReference type="SMART" id="SM00530">
    <property type="entry name" value="HTH_XRE"/>
    <property type="match status" value="1"/>
</dbReference>
<dbReference type="InterPro" id="IPR005158">
    <property type="entry name" value="BTAD"/>
</dbReference>
<dbReference type="Proteomes" id="UP001596203">
    <property type="component" value="Unassembled WGS sequence"/>
</dbReference>
<feature type="domain" description="HTH cro/C1-type" evidence="8">
    <location>
        <begin position="14"/>
        <end position="69"/>
    </location>
</feature>
<dbReference type="PANTHER" id="PTHR35807:SF1">
    <property type="entry name" value="TRANSCRIPTIONAL REGULATOR REDD"/>
    <property type="match status" value="1"/>
</dbReference>
<keyword evidence="3 6" id="KW-0238">DNA-binding</keyword>
<dbReference type="Gene3D" id="3.40.50.300">
    <property type="entry name" value="P-loop containing nucleotide triphosphate hydrolases"/>
    <property type="match status" value="1"/>
</dbReference>
<sequence>MRHVRGLAAIGDQLRSHRIRAGLTQREVAVRSGISVRALRDIEHNRVGAPRPAALGRLATTLGLSDAETAALLAGLRASGSRPGPGAARPWVGVLGPLAVQRGGAPVEVSSRMQGDLLGLVAIQPGRVVSTDEIVDVLWGEKPPRSCRRLVHTYVAQVRDILEPGRHPRVQTRSLCRVRSGYRLDLDGDELDLGAFTRLTERAAQARAAGDVETATGQFGDALDLWRGPVLAGAGERLRQHPPTVAVARQRLAAALSYGELAIGAGRHDEAVDRLGAVLDGEPLHEGLAARLILALAGSGGQAAALARFAEVRDRLASELGIEPGAELHQAHLRVLRGQVPAPVEHRPPAPAMPAPEPPRVRHPPGSSGDDVPAPPLPRAGPEGPAPAALPAPPPAQLRAPVTPRQLPAAIRHFAGRAREMAQLDELADEAVTGRRVVVAAVDGPGGVGKTTLVTQWAHGAAERFPDGQLFVNLRGFSPAGAPVTTSEAVRGFLDALGVAQQRVPADADAQVGLFRSVLADRRVLIVLDNARDAEQVRPLIPGSGTALVVVTSRRRLTLLVAVEDAHPLPLGLLTDAEARDMVDRRLGAARTTARRGTVDDLVRRCAGLPLALCIVCAHVSRRSLPRRSGTEWRGELDSLSGIDASTDVRAVVSWSYRGLGAGAGRLFRLLGLHPGADVGTAAVASLLGEPVATTRARVAELVDTHLVEELAPGRFTVHDLLRSYAADLAHEVDSEADRAAARHRMFDHYLHSAHAANTLILEPHLEPIRLEEPPPGLALERPPNRAAATAWFAVERQVLLSTVDEAAATGFDGHAWRIAWSLITFLNRRGLFAEQLRVQRTALAAADRVRDPVGRAHALRAIGGARTHLGHHREAREDLLAALREFEALADINGQTSVHFGLSFLNTLRGEHRTAMRHSGAALDLCRMVNHLAGQASALNSTGWHHARLGEFDEAVEFCSAALEIHREVGDVLGEAHTLDSLGVVHQGSGEHETALDHFRQAFALFDEFGDTYLMATVLDHIGDSEQALGRSAAARAAWRRSLELLDGAGHPDADQVRTKLTGGS</sequence>
<dbReference type="RefSeq" id="WP_377426338.1">
    <property type="nucleotide sequence ID" value="NZ_JBHSPR010000021.1"/>
</dbReference>
<evidence type="ECO:0000313" key="11">
    <source>
        <dbReference type="Proteomes" id="UP001596203"/>
    </source>
</evidence>
<evidence type="ECO:0000256" key="1">
    <source>
        <dbReference type="ARBA" id="ARBA00005820"/>
    </source>
</evidence>
<dbReference type="InterPro" id="IPR001387">
    <property type="entry name" value="Cro/C1-type_HTH"/>
</dbReference>
<dbReference type="PROSITE" id="PS50005">
    <property type="entry name" value="TPR"/>
    <property type="match status" value="1"/>
</dbReference>
<dbReference type="PANTHER" id="PTHR35807">
    <property type="entry name" value="TRANSCRIPTIONAL REGULATOR REDD-RELATED"/>
    <property type="match status" value="1"/>
</dbReference>
<keyword evidence="2" id="KW-0805">Transcription regulation</keyword>
<dbReference type="Gene3D" id="1.10.260.40">
    <property type="entry name" value="lambda repressor-like DNA-binding domains"/>
    <property type="match status" value="1"/>
</dbReference>
<dbReference type="InterPro" id="IPR019734">
    <property type="entry name" value="TPR_rpt"/>
</dbReference>
<evidence type="ECO:0000259" key="8">
    <source>
        <dbReference type="PROSITE" id="PS50943"/>
    </source>
</evidence>
<dbReference type="EMBL" id="JBHSPR010000021">
    <property type="protein sequence ID" value="MFC6019877.1"/>
    <property type="molecule type" value="Genomic_DNA"/>
</dbReference>
<dbReference type="SUPFAM" id="SSF46894">
    <property type="entry name" value="C-terminal effector domain of the bipartite response regulators"/>
    <property type="match status" value="1"/>
</dbReference>
<dbReference type="PROSITE" id="PS51755">
    <property type="entry name" value="OMPR_PHOB"/>
    <property type="match status" value="1"/>
</dbReference>
<dbReference type="SUPFAM" id="SSF52540">
    <property type="entry name" value="P-loop containing nucleoside triphosphate hydrolases"/>
    <property type="match status" value="1"/>
</dbReference>
<dbReference type="CDD" id="cd00093">
    <property type="entry name" value="HTH_XRE"/>
    <property type="match status" value="1"/>
</dbReference>
<feature type="domain" description="OmpR/PhoB-type" evidence="9">
    <location>
        <begin position="82"/>
        <end position="186"/>
    </location>
</feature>
<evidence type="ECO:0000256" key="6">
    <source>
        <dbReference type="PROSITE-ProRule" id="PRU01091"/>
    </source>
</evidence>
<feature type="DNA-binding region" description="OmpR/PhoB-type" evidence="6">
    <location>
        <begin position="82"/>
        <end position="186"/>
    </location>
</feature>
<gene>
    <name evidence="10" type="ORF">ACFP2T_27205</name>
</gene>
<keyword evidence="4" id="KW-0804">Transcription</keyword>
<dbReference type="Pfam" id="PF13560">
    <property type="entry name" value="HTH_31"/>
    <property type="match status" value="1"/>
</dbReference>
<evidence type="ECO:0000313" key="10">
    <source>
        <dbReference type="EMBL" id="MFC6019877.1"/>
    </source>
</evidence>
<dbReference type="InterPro" id="IPR051677">
    <property type="entry name" value="AfsR-DnrI-RedD_regulator"/>
</dbReference>
<dbReference type="Gene3D" id="1.10.10.10">
    <property type="entry name" value="Winged helix-like DNA-binding domain superfamily/Winged helix DNA-binding domain"/>
    <property type="match status" value="1"/>
</dbReference>
<evidence type="ECO:0000256" key="4">
    <source>
        <dbReference type="ARBA" id="ARBA00023163"/>
    </source>
</evidence>
<keyword evidence="5" id="KW-0802">TPR repeat</keyword>
<evidence type="ECO:0000259" key="9">
    <source>
        <dbReference type="PROSITE" id="PS51755"/>
    </source>
</evidence>
<dbReference type="SMART" id="SM00028">
    <property type="entry name" value="TPR"/>
    <property type="match status" value="4"/>
</dbReference>
<dbReference type="Pfam" id="PF00486">
    <property type="entry name" value="Trans_reg_C"/>
    <property type="match status" value="1"/>
</dbReference>
<feature type="region of interest" description="Disordered" evidence="7">
    <location>
        <begin position="341"/>
        <end position="396"/>
    </location>
</feature>
<dbReference type="CDD" id="cd15831">
    <property type="entry name" value="BTAD"/>
    <property type="match status" value="1"/>
</dbReference>
<dbReference type="SUPFAM" id="SSF48452">
    <property type="entry name" value="TPR-like"/>
    <property type="match status" value="3"/>
</dbReference>
<dbReference type="InterPro" id="IPR016032">
    <property type="entry name" value="Sig_transdc_resp-reg_C-effctor"/>
</dbReference>
<evidence type="ECO:0000256" key="5">
    <source>
        <dbReference type="PROSITE-ProRule" id="PRU00339"/>
    </source>
</evidence>
<proteinExistence type="inferred from homology"/>
<dbReference type="SUPFAM" id="SSF47413">
    <property type="entry name" value="lambda repressor-like DNA-binding domains"/>
    <property type="match status" value="1"/>
</dbReference>
<evidence type="ECO:0000256" key="3">
    <source>
        <dbReference type="ARBA" id="ARBA00023125"/>
    </source>
</evidence>
<comment type="caution">
    <text evidence="10">The sequence shown here is derived from an EMBL/GenBank/DDBJ whole genome shotgun (WGS) entry which is preliminary data.</text>
</comment>
<dbReference type="Pfam" id="PF03704">
    <property type="entry name" value="BTAD"/>
    <property type="match status" value="1"/>
</dbReference>
<dbReference type="PROSITE" id="PS50943">
    <property type="entry name" value="HTH_CROC1"/>
    <property type="match status" value="1"/>
</dbReference>
<evidence type="ECO:0000256" key="7">
    <source>
        <dbReference type="SAM" id="MobiDB-lite"/>
    </source>
</evidence>
<dbReference type="SMART" id="SM01043">
    <property type="entry name" value="BTAD"/>
    <property type="match status" value="1"/>
</dbReference>